<evidence type="ECO:0000313" key="1">
    <source>
        <dbReference type="Proteomes" id="UP000887576"/>
    </source>
</evidence>
<name>A0AC34R4C0_9BILA</name>
<proteinExistence type="predicted"/>
<accession>A0AC34R4C0</accession>
<dbReference type="WBParaSite" id="JU765_v2.g3325.t1">
    <property type="protein sequence ID" value="JU765_v2.g3325.t1"/>
    <property type="gene ID" value="JU765_v2.g3325"/>
</dbReference>
<protein>
    <submittedName>
        <fullName evidence="2">Uncharacterized protein</fullName>
    </submittedName>
</protein>
<sequence length="266" mass="28187">MEILQFLVTLVCWTSFAQANFHAKVILRKDGSVDIPNFEHANFNSTCEKNKLCTFSLNAPAFPKDLFQAIDNNQTHDSEALATAQSALSVENSTWYTFLEGTFGKSYDELETTLQEIEEKIRNASALMDQVEAAIQTSTSKLTPIQNSLNAAPQCYANAWAKCQRTTTAATTTSGPTTFENTASGVTSAPSESSTTSDTSSDTTTSGSSASDTTLTTRSGSETTESSDTTLATTHNTTVPESSPSSLTTEGDTNTTTTGSTPAASG</sequence>
<dbReference type="Proteomes" id="UP000887576">
    <property type="component" value="Unplaced"/>
</dbReference>
<evidence type="ECO:0000313" key="2">
    <source>
        <dbReference type="WBParaSite" id="JU765_v2.g3325.t1"/>
    </source>
</evidence>
<organism evidence="1 2">
    <name type="scientific">Panagrolaimus sp. JU765</name>
    <dbReference type="NCBI Taxonomy" id="591449"/>
    <lineage>
        <taxon>Eukaryota</taxon>
        <taxon>Metazoa</taxon>
        <taxon>Ecdysozoa</taxon>
        <taxon>Nematoda</taxon>
        <taxon>Chromadorea</taxon>
        <taxon>Rhabditida</taxon>
        <taxon>Tylenchina</taxon>
        <taxon>Panagrolaimomorpha</taxon>
        <taxon>Panagrolaimoidea</taxon>
        <taxon>Panagrolaimidae</taxon>
        <taxon>Panagrolaimus</taxon>
    </lineage>
</organism>
<reference evidence="2" key="1">
    <citation type="submission" date="2022-11" db="UniProtKB">
        <authorList>
            <consortium name="WormBaseParasite"/>
        </authorList>
    </citation>
    <scope>IDENTIFICATION</scope>
</reference>